<evidence type="ECO:0000313" key="1">
    <source>
        <dbReference type="EMBL" id="SVE00492.1"/>
    </source>
</evidence>
<dbReference type="EMBL" id="UINC01187655">
    <property type="protein sequence ID" value="SVE00492.1"/>
    <property type="molecule type" value="Genomic_DNA"/>
</dbReference>
<sequence length="57" mass="6486">MKIIPLLFFLSFINVQIALPTFQAVHKPHTSCNSTSTFEVRIAADYDDAEERENQGM</sequence>
<accession>A0A382ZYD0</accession>
<dbReference type="AlphaFoldDB" id="A0A382ZYD0"/>
<organism evidence="1">
    <name type="scientific">marine metagenome</name>
    <dbReference type="NCBI Taxonomy" id="408172"/>
    <lineage>
        <taxon>unclassified sequences</taxon>
        <taxon>metagenomes</taxon>
        <taxon>ecological metagenomes</taxon>
    </lineage>
</organism>
<reference evidence="1" key="1">
    <citation type="submission" date="2018-05" db="EMBL/GenBank/DDBJ databases">
        <authorList>
            <person name="Lanie J.A."/>
            <person name="Ng W.-L."/>
            <person name="Kazmierczak K.M."/>
            <person name="Andrzejewski T.M."/>
            <person name="Davidsen T.M."/>
            <person name="Wayne K.J."/>
            <person name="Tettelin H."/>
            <person name="Glass J.I."/>
            <person name="Rusch D."/>
            <person name="Podicherti R."/>
            <person name="Tsui H.-C.T."/>
            <person name="Winkler M.E."/>
        </authorList>
    </citation>
    <scope>NUCLEOTIDE SEQUENCE</scope>
</reference>
<proteinExistence type="predicted"/>
<gene>
    <name evidence="1" type="ORF">METZ01_LOCUS453346</name>
</gene>
<name>A0A382ZYD0_9ZZZZ</name>
<protein>
    <submittedName>
        <fullName evidence="1">Uncharacterized protein</fullName>
    </submittedName>
</protein>